<evidence type="ECO:0000313" key="3">
    <source>
        <dbReference type="Proteomes" id="UP001059844"/>
    </source>
</evidence>
<dbReference type="Gene3D" id="3.40.630.30">
    <property type="match status" value="1"/>
</dbReference>
<sequence>MGKALLEKVKTIGEAADCINMQWQTPDFNENAIRFYKRIGGIGKNKVRFTLPL</sequence>
<organism evidence="2 3">
    <name type="scientific">Flavobacterium cerinum</name>
    <dbReference type="NCBI Taxonomy" id="2502784"/>
    <lineage>
        <taxon>Bacteria</taxon>
        <taxon>Pseudomonadati</taxon>
        <taxon>Bacteroidota</taxon>
        <taxon>Flavobacteriia</taxon>
        <taxon>Flavobacteriales</taxon>
        <taxon>Flavobacteriaceae</taxon>
        <taxon>Flavobacterium</taxon>
    </lineage>
</organism>
<reference evidence="2" key="1">
    <citation type="submission" date="2022-07" db="EMBL/GenBank/DDBJ databases">
        <title>Isolation, identification, and degradation of a PFOSA degrading strain from sewage treatment plant.</title>
        <authorList>
            <person name="Zhang L."/>
            <person name="Huo Y."/>
        </authorList>
    </citation>
    <scope>NUCLEOTIDE SEQUENCE</scope>
    <source>
        <strain evidence="2">C1</strain>
    </source>
</reference>
<dbReference type="InterPro" id="IPR016181">
    <property type="entry name" value="Acyl_CoA_acyltransferase"/>
</dbReference>
<dbReference type="SUPFAM" id="SSF55729">
    <property type="entry name" value="Acyl-CoA N-acyltransferases (Nat)"/>
    <property type="match status" value="1"/>
</dbReference>
<keyword evidence="3" id="KW-1185">Reference proteome</keyword>
<feature type="domain" description="N-acetyltransferase" evidence="1">
    <location>
        <begin position="2"/>
        <end position="40"/>
    </location>
</feature>
<dbReference type="Pfam" id="PF00583">
    <property type="entry name" value="Acetyltransf_1"/>
    <property type="match status" value="1"/>
</dbReference>
<protein>
    <submittedName>
        <fullName evidence="2">GNAT family N-acetyltransferase</fullName>
    </submittedName>
</protein>
<proteinExistence type="predicted"/>
<dbReference type="Proteomes" id="UP001059844">
    <property type="component" value="Chromosome"/>
</dbReference>
<dbReference type="RefSeq" id="WP_256552990.1">
    <property type="nucleotide sequence ID" value="NZ_CP101751.1"/>
</dbReference>
<dbReference type="EMBL" id="CP101751">
    <property type="protein sequence ID" value="UUC47359.1"/>
    <property type="molecule type" value="Genomic_DNA"/>
</dbReference>
<evidence type="ECO:0000259" key="1">
    <source>
        <dbReference type="Pfam" id="PF00583"/>
    </source>
</evidence>
<dbReference type="InterPro" id="IPR000182">
    <property type="entry name" value="GNAT_dom"/>
</dbReference>
<evidence type="ECO:0000313" key="2">
    <source>
        <dbReference type="EMBL" id="UUC47359.1"/>
    </source>
</evidence>
<gene>
    <name evidence="2" type="ORF">NOX80_06740</name>
</gene>
<accession>A0ABY5J1B7</accession>
<name>A0ABY5J1B7_9FLAO</name>